<protein>
    <submittedName>
        <fullName evidence="1">Putative ovule protein</fullName>
    </submittedName>
</protein>
<dbReference type="AlphaFoldDB" id="A0A0V0GQW8"/>
<organism evidence="1">
    <name type="scientific">Solanum chacoense</name>
    <name type="common">Chaco potato</name>
    <dbReference type="NCBI Taxonomy" id="4108"/>
    <lineage>
        <taxon>Eukaryota</taxon>
        <taxon>Viridiplantae</taxon>
        <taxon>Streptophyta</taxon>
        <taxon>Embryophyta</taxon>
        <taxon>Tracheophyta</taxon>
        <taxon>Spermatophyta</taxon>
        <taxon>Magnoliopsida</taxon>
        <taxon>eudicotyledons</taxon>
        <taxon>Gunneridae</taxon>
        <taxon>Pentapetalae</taxon>
        <taxon>asterids</taxon>
        <taxon>lamiids</taxon>
        <taxon>Solanales</taxon>
        <taxon>Solanaceae</taxon>
        <taxon>Solanoideae</taxon>
        <taxon>Solaneae</taxon>
        <taxon>Solanum</taxon>
    </lineage>
</organism>
<name>A0A0V0GQW8_SOLCH</name>
<accession>A0A0V0GQW8</accession>
<sequence length="98" mass="11365">MKLLLLLHQQHSLHIVHSLRIVVVGEEEEVIKVMDAIRIKDSLRRLRIVLPTSPLIQYLQTCQRLFVTIVKAKGTLHETVPHLKLLMEQEYPVALTQI</sequence>
<evidence type="ECO:0000313" key="1">
    <source>
        <dbReference type="EMBL" id="JAP10623.1"/>
    </source>
</evidence>
<dbReference type="EMBL" id="GEDG01032795">
    <property type="protein sequence ID" value="JAP10623.1"/>
    <property type="molecule type" value="Transcribed_RNA"/>
</dbReference>
<proteinExistence type="predicted"/>
<reference evidence="1" key="1">
    <citation type="submission" date="2015-12" db="EMBL/GenBank/DDBJ databases">
        <title>Gene expression during late stages of embryo sac development: a critical building block for successful pollen-pistil interactions.</title>
        <authorList>
            <person name="Liu Y."/>
            <person name="Joly V."/>
            <person name="Sabar M."/>
            <person name="Matton D.P."/>
        </authorList>
    </citation>
    <scope>NUCLEOTIDE SEQUENCE</scope>
</reference>